<proteinExistence type="predicted"/>
<dbReference type="Gene3D" id="3.40.430.10">
    <property type="entry name" value="Dihydrofolate Reductase, subunit A"/>
    <property type="match status" value="1"/>
</dbReference>
<dbReference type="AlphaFoldDB" id="A0A6M8FRB3"/>
<dbReference type="InterPro" id="IPR050765">
    <property type="entry name" value="Riboflavin_Biosynth_HTPR"/>
</dbReference>
<evidence type="ECO:0000313" key="2">
    <source>
        <dbReference type="EMBL" id="QKE62636.1"/>
    </source>
</evidence>
<dbReference type="InterPro" id="IPR002734">
    <property type="entry name" value="RibDG_C"/>
</dbReference>
<dbReference type="InterPro" id="IPR024072">
    <property type="entry name" value="DHFR-like_dom_sf"/>
</dbReference>
<dbReference type="GO" id="GO:0008703">
    <property type="term" value="F:5-amino-6-(5-phosphoribosylamino)uracil reductase activity"/>
    <property type="evidence" value="ECO:0007669"/>
    <property type="project" value="InterPro"/>
</dbReference>
<keyword evidence="3" id="KW-1185">Reference proteome</keyword>
<sequence length="187" mass="20225">MKPALIYYVAASLDGYIARPDGRVDWLQPIEASGDDHGYQAFYASIDGLLMGRGTYDTVLGFAGDWPYPDKPCRVLTRHPMEQTPAGVIARHASPAEALSELEALGCQRIWLVGGGALAGTCFAAGLLDELVVSLVPYLLGAGIPLFATGLERHLKLHEQRSFSSGVVQLHYQVLPENALPDSFQQT</sequence>
<dbReference type="Proteomes" id="UP000501379">
    <property type="component" value="Chromosome"/>
</dbReference>
<protein>
    <submittedName>
        <fullName evidence="2">Dihydrofolate reductase</fullName>
    </submittedName>
</protein>
<evidence type="ECO:0000259" key="1">
    <source>
        <dbReference type="Pfam" id="PF01872"/>
    </source>
</evidence>
<dbReference type="RefSeq" id="WP_173204726.1">
    <property type="nucleotide sequence ID" value="NZ_CP053697.2"/>
</dbReference>
<evidence type="ECO:0000313" key="3">
    <source>
        <dbReference type="Proteomes" id="UP000501379"/>
    </source>
</evidence>
<dbReference type="GO" id="GO:0009231">
    <property type="term" value="P:riboflavin biosynthetic process"/>
    <property type="evidence" value="ECO:0007669"/>
    <property type="project" value="InterPro"/>
</dbReference>
<dbReference type="EMBL" id="CP053697">
    <property type="protein sequence ID" value="QKE62636.1"/>
    <property type="molecule type" value="Genomic_DNA"/>
</dbReference>
<dbReference type="KEGG" id="pcam:HNE05_04425"/>
<reference evidence="2" key="1">
    <citation type="submission" date="2020-07" db="EMBL/GenBank/DDBJ databases">
        <title>Nitrate ammonifying Pseudomonas campi sp. nov. isolated from German agricultural grassland.</title>
        <authorList>
            <person name="Timsy T."/>
            <person name="Ulrich A."/>
            <person name="Spanner T."/>
            <person name="Foesel B."/>
            <person name="Kolb S."/>
            <person name="Horn M.A."/>
            <person name="Behrendt U."/>
        </authorList>
    </citation>
    <scope>NUCLEOTIDE SEQUENCE</scope>
    <source>
        <strain evidence="2">S1-A32-2</strain>
    </source>
</reference>
<accession>A0A6M8FRB3</accession>
<gene>
    <name evidence="2" type="ORF">HNE05_04425</name>
</gene>
<dbReference type="SUPFAM" id="SSF53597">
    <property type="entry name" value="Dihydrofolate reductase-like"/>
    <property type="match status" value="1"/>
</dbReference>
<dbReference type="Pfam" id="PF01872">
    <property type="entry name" value="RibD_C"/>
    <property type="match status" value="1"/>
</dbReference>
<name>A0A6M8FRB3_9GAMM</name>
<dbReference type="PANTHER" id="PTHR38011">
    <property type="entry name" value="DIHYDROFOLATE REDUCTASE FAMILY PROTEIN (AFU_ORTHOLOGUE AFUA_8G06820)"/>
    <property type="match status" value="1"/>
</dbReference>
<dbReference type="PANTHER" id="PTHR38011:SF11">
    <property type="entry name" value="2,5-DIAMINO-6-RIBOSYLAMINO-4(3H)-PYRIMIDINONE 5'-PHOSPHATE REDUCTASE"/>
    <property type="match status" value="1"/>
</dbReference>
<feature type="domain" description="Bacterial bifunctional deaminase-reductase C-terminal" evidence="1">
    <location>
        <begin position="3"/>
        <end position="168"/>
    </location>
</feature>
<organism evidence="2 3">
    <name type="scientific">Aquipseudomonas campi</name>
    <dbReference type="NCBI Taxonomy" id="2731681"/>
    <lineage>
        <taxon>Bacteria</taxon>
        <taxon>Pseudomonadati</taxon>
        <taxon>Pseudomonadota</taxon>
        <taxon>Gammaproteobacteria</taxon>
        <taxon>Pseudomonadales</taxon>
        <taxon>Pseudomonadaceae</taxon>
        <taxon>Aquipseudomonas</taxon>
    </lineage>
</organism>